<evidence type="ECO:0000313" key="4">
    <source>
        <dbReference type="EMBL" id="KAB3854886.1"/>
    </source>
</evidence>
<reference evidence="5" key="4">
    <citation type="submission" date="2021-06" db="EMBL/GenBank/DDBJ databases">
        <title>Collection of gut derived symbiotic bacterial strains cultured from healthy donors.</title>
        <authorList>
            <person name="Lin H."/>
            <person name="Littmann E."/>
            <person name="Pamer E.G."/>
        </authorList>
    </citation>
    <scope>NUCLEOTIDE SEQUENCE</scope>
    <source>
        <strain evidence="5">MSK.6.33</strain>
    </source>
</reference>
<feature type="transmembrane region" description="Helical" evidence="1">
    <location>
        <begin position="33"/>
        <end position="52"/>
    </location>
</feature>
<reference evidence="6" key="1">
    <citation type="submission" date="2015-10" db="EMBL/GenBank/DDBJ databases">
        <title>Extensive mobilome-driven genome diversification in gut-associated Bacteroides vulgatus mpk.</title>
        <authorList>
            <person name="Beier S."/>
            <person name="Lange A."/>
            <person name="Huson D.H."/>
            <person name="Frick J.-S."/>
            <person name="Autenrieth I.B."/>
        </authorList>
    </citation>
    <scope>NUCLEOTIDE SEQUENCE [LARGE SCALE GENOMIC DNA]</scope>
    <source>
        <strain evidence="6">mpk</strain>
    </source>
</reference>
<reference evidence="3 6" key="2">
    <citation type="journal article" date="2016" name="Genome Biol. Evol.">
        <title>Extensive mobilome-driven genome diversification in mouse gut-associated Bacteroides vulgatus mpk.</title>
        <authorList>
            <person name="Lange A."/>
            <person name="Beier S."/>
            <person name="Steimle A."/>
            <person name="Autenrieth I.B."/>
            <person name="Huson D.H."/>
            <person name="Frick J.S."/>
        </authorList>
    </citation>
    <scope>NUCLEOTIDE SEQUENCE [LARGE SCALE GENOMIC DNA]</scope>
    <source>
        <strain evidence="6">mpk</strain>
        <strain evidence="3">Mpk</strain>
    </source>
</reference>
<dbReference type="EMBL" id="CP013020">
    <property type="protein sequence ID" value="ALK83955.1"/>
    <property type="molecule type" value="Genomic_DNA"/>
</dbReference>
<evidence type="ECO:0000256" key="1">
    <source>
        <dbReference type="SAM" id="Phobius"/>
    </source>
</evidence>
<evidence type="ECO:0000313" key="2">
    <source>
        <dbReference type="EMBL" id="ALK83680.1"/>
    </source>
</evidence>
<gene>
    <name evidence="2" type="ORF">BvMPK_1063</name>
    <name evidence="3" type="ORF">BvMPK_1348</name>
    <name evidence="4" type="ORF">GAS37_20245</name>
    <name evidence="5" type="ORF">KTG10_18780</name>
</gene>
<proteinExistence type="predicted"/>
<keyword evidence="1" id="KW-0472">Membrane</keyword>
<dbReference type="Proteomes" id="UP000470332">
    <property type="component" value="Unassembled WGS sequence"/>
</dbReference>
<dbReference type="EMBL" id="JAHPYS010000059">
    <property type="protein sequence ID" value="MBU9140742.1"/>
    <property type="molecule type" value="Genomic_DNA"/>
</dbReference>
<evidence type="ECO:0000313" key="3">
    <source>
        <dbReference type="EMBL" id="ALK83955.1"/>
    </source>
</evidence>
<accession>A0A0P0L3D7</accession>
<name>A0A0P0L3D7_PHOVU</name>
<dbReference type="GeneID" id="75111507"/>
<keyword evidence="1" id="KW-1133">Transmembrane helix</keyword>
<evidence type="ECO:0000313" key="6">
    <source>
        <dbReference type="Proteomes" id="UP000061587"/>
    </source>
</evidence>
<dbReference type="EMBL" id="WCXA01000058">
    <property type="protein sequence ID" value="KAB3854886.1"/>
    <property type="molecule type" value="Genomic_DNA"/>
</dbReference>
<dbReference type="RefSeq" id="WP_005682952.1">
    <property type="nucleotide sequence ID" value="NZ_CAJTAS010000046.1"/>
</dbReference>
<dbReference type="Proteomes" id="UP000061587">
    <property type="component" value="Chromosome"/>
</dbReference>
<evidence type="ECO:0000313" key="5">
    <source>
        <dbReference type="EMBL" id="MBU9140742.1"/>
    </source>
</evidence>
<organism evidence="3 6">
    <name type="scientific">Phocaeicola vulgatus</name>
    <name type="common">Bacteroides vulgatus</name>
    <dbReference type="NCBI Taxonomy" id="821"/>
    <lineage>
        <taxon>Bacteria</taxon>
        <taxon>Pseudomonadati</taxon>
        <taxon>Bacteroidota</taxon>
        <taxon>Bacteroidia</taxon>
        <taxon>Bacteroidales</taxon>
        <taxon>Bacteroidaceae</taxon>
        <taxon>Phocaeicola</taxon>
    </lineage>
</organism>
<sequence length="68" mass="7914">MVGFVIWIVGLVLTIRAALEIWRIHAPAERKLIAIVLVVFTSWVGLLFYYFYGKPRMAQWLGTGIERY</sequence>
<dbReference type="Proteomes" id="UP000736888">
    <property type="component" value="Unassembled WGS sequence"/>
</dbReference>
<evidence type="ECO:0000313" key="7">
    <source>
        <dbReference type="Proteomes" id="UP000470332"/>
    </source>
</evidence>
<dbReference type="AlphaFoldDB" id="A0A0P0L3D7"/>
<protein>
    <recommendedName>
        <fullName evidence="8">Cardiolipin synthase N-terminal domain-containing protein</fullName>
    </recommendedName>
</protein>
<evidence type="ECO:0008006" key="8">
    <source>
        <dbReference type="Google" id="ProtNLM"/>
    </source>
</evidence>
<keyword evidence="1" id="KW-0812">Transmembrane</keyword>
<dbReference type="EMBL" id="CP013020">
    <property type="protein sequence ID" value="ALK83680.1"/>
    <property type="molecule type" value="Genomic_DNA"/>
</dbReference>
<reference evidence="4 7" key="3">
    <citation type="journal article" date="2019" name="Nat. Med.">
        <title>A library of human gut bacterial isolates paired with longitudinal multiomics data enables mechanistic microbiome research.</title>
        <authorList>
            <person name="Poyet M."/>
            <person name="Groussin M."/>
            <person name="Gibbons S.M."/>
            <person name="Avila-Pacheco J."/>
            <person name="Jiang X."/>
            <person name="Kearney S.M."/>
            <person name="Perrotta A.R."/>
            <person name="Berdy B."/>
            <person name="Zhao S."/>
            <person name="Lieberman T.D."/>
            <person name="Swanson P.K."/>
            <person name="Smith M."/>
            <person name="Roesemann S."/>
            <person name="Alexander J.E."/>
            <person name="Rich S.A."/>
            <person name="Livny J."/>
            <person name="Vlamakis H."/>
            <person name="Clish C."/>
            <person name="Bullock K."/>
            <person name="Deik A."/>
            <person name="Scott J."/>
            <person name="Pierce K.A."/>
            <person name="Xavier R.J."/>
            <person name="Alm E.J."/>
        </authorList>
    </citation>
    <scope>NUCLEOTIDE SEQUENCE [LARGE SCALE GENOMIC DNA]</scope>
    <source>
        <strain evidence="4 7">BIOML-A9</strain>
    </source>
</reference>
<dbReference type="PATRIC" id="fig|821.40.peg.1270"/>